<evidence type="ECO:0000256" key="5">
    <source>
        <dbReference type="ARBA" id="ARBA00022692"/>
    </source>
</evidence>
<keyword evidence="4" id="KW-0997">Cell inner membrane</keyword>
<dbReference type="GO" id="GO:0055085">
    <property type="term" value="P:transmembrane transport"/>
    <property type="evidence" value="ECO:0007669"/>
    <property type="project" value="InterPro"/>
</dbReference>
<feature type="transmembrane region" description="Helical" evidence="8">
    <location>
        <begin position="66"/>
        <end position="89"/>
    </location>
</feature>
<keyword evidence="5 8" id="KW-0812">Transmembrane</keyword>
<evidence type="ECO:0000313" key="10">
    <source>
        <dbReference type="EMBL" id="MBE3640630.1"/>
    </source>
</evidence>
<evidence type="ECO:0000256" key="3">
    <source>
        <dbReference type="ARBA" id="ARBA00022475"/>
    </source>
</evidence>
<dbReference type="PANTHER" id="PTHR43357">
    <property type="entry name" value="INNER MEMBRANE ABC TRANSPORTER PERMEASE PROTEIN YDCV"/>
    <property type="match status" value="1"/>
</dbReference>
<feature type="transmembrane region" description="Helical" evidence="8">
    <location>
        <begin position="148"/>
        <end position="172"/>
    </location>
</feature>
<dbReference type="Proteomes" id="UP000609121">
    <property type="component" value="Unassembled WGS sequence"/>
</dbReference>
<dbReference type="EMBL" id="JACVXA010000115">
    <property type="protein sequence ID" value="MBE3640630.1"/>
    <property type="molecule type" value="Genomic_DNA"/>
</dbReference>
<dbReference type="SUPFAM" id="SSF161098">
    <property type="entry name" value="MetI-like"/>
    <property type="match status" value="2"/>
</dbReference>
<proteinExistence type="inferred from homology"/>
<evidence type="ECO:0000313" key="11">
    <source>
        <dbReference type="Proteomes" id="UP000609121"/>
    </source>
</evidence>
<evidence type="ECO:0000256" key="2">
    <source>
        <dbReference type="ARBA" id="ARBA00022448"/>
    </source>
</evidence>
<feature type="domain" description="ABC transmembrane type-1" evidence="9">
    <location>
        <begin position="61"/>
        <end position="269"/>
    </location>
</feature>
<evidence type="ECO:0000256" key="4">
    <source>
        <dbReference type="ARBA" id="ARBA00022519"/>
    </source>
</evidence>
<evidence type="ECO:0000256" key="6">
    <source>
        <dbReference type="ARBA" id="ARBA00022989"/>
    </source>
</evidence>
<organism evidence="10 11">
    <name type="scientific">Mangrovicoccus algicola</name>
    <dbReference type="NCBI Taxonomy" id="2771008"/>
    <lineage>
        <taxon>Bacteria</taxon>
        <taxon>Pseudomonadati</taxon>
        <taxon>Pseudomonadota</taxon>
        <taxon>Alphaproteobacteria</taxon>
        <taxon>Rhodobacterales</taxon>
        <taxon>Paracoccaceae</taxon>
        <taxon>Mangrovicoccus</taxon>
    </lineage>
</organism>
<comment type="similarity">
    <text evidence="8">Belongs to the binding-protein-dependent transport system permease family.</text>
</comment>
<feature type="transmembrane region" description="Helical" evidence="8">
    <location>
        <begin position="193"/>
        <end position="223"/>
    </location>
</feature>
<name>A0A8J6Z078_9RHOB</name>
<dbReference type="Pfam" id="PF00528">
    <property type="entry name" value="BPD_transp_1"/>
    <property type="match status" value="1"/>
</dbReference>
<accession>A0A8J6Z078</accession>
<dbReference type="InterPro" id="IPR000515">
    <property type="entry name" value="MetI-like"/>
</dbReference>
<dbReference type="InterPro" id="IPR035906">
    <property type="entry name" value="MetI-like_sf"/>
</dbReference>
<keyword evidence="2 8" id="KW-0813">Transport</keyword>
<evidence type="ECO:0000256" key="7">
    <source>
        <dbReference type="ARBA" id="ARBA00023136"/>
    </source>
</evidence>
<sequence>MNRPPFRPSPRPGQGLAFLAALAAALGLIALPLGRLLATALGGDGAPVLEALSQASTLRALGHSLDSAACSAVLALAAGTAVALAVGLTDLRGKRAFTFLLLIPMMIPPHVTAIAWIQALGPSSPLLKTLGIAPPLGSPHPLYSRGGVIGLLAIQHMPLVFLVVLAALRALPADLTEAARIAGAGPGRLLRRILLPLLLPALGAGAMLAFVAALGNFGIPALLGIPGRYVTLPVLIWQRLASFGPSVLADVAAIAAILAAVALVAILVQGTILRRGRNALSGAGRSPLRLPLGRWRPAAEASLALLVLATLVLPLCALLATALVPTYGVALSAATLTLDNFAEVLLRQEVTARAFANSLLLALCAAA</sequence>
<feature type="transmembrane region" description="Helical" evidence="8">
    <location>
        <begin position="303"/>
        <end position="324"/>
    </location>
</feature>
<evidence type="ECO:0000256" key="8">
    <source>
        <dbReference type="RuleBase" id="RU363032"/>
    </source>
</evidence>
<dbReference type="PROSITE" id="PS50928">
    <property type="entry name" value="ABC_TM1"/>
    <property type="match status" value="1"/>
</dbReference>
<dbReference type="PANTHER" id="PTHR43357:SF3">
    <property type="entry name" value="FE(3+)-TRANSPORT SYSTEM PERMEASE PROTEIN FBPB 2"/>
    <property type="match status" value="1"/>
</dbReference>
<feature type="transmembrane region" description="Helical" evidence="8">
    <location>
        <begin position="243"/>
        <end position="268"/>
    </location>
</feature>
<keyword evidence="11" id="KW-1185">Reference proteome</keyword>
<protein>
    <submittedName>
        <fullName evidence="10">Iron ABC transporter permease</fullName>
    </submittedName>
</protein>
<dbReference type="RefSeq" id="WP_193187129.1">
    <property type="nucleotide sequence ID" value="NZ_JACVXA010000115.1"/>
</dbReference>
<dbReference type="AlphaFoldDB" id="A0A8J6Z078"/>
<keyword evidence="3" id="KW-1003">Cell membrane</keyword>
<feature type="non-terminal residue" evidence="10">
    <location>
        <position position="367"/>
    </location>
</feature>
<keyword evidence="6 8" id="KW-1133">Transmembrane helix</keyword>
<keyword evidence="7 8" id="KW-0472">Membrane</keyword>
<gene>
    <name evidence="10" type="ORF">ICN82_20705</name>
</gene>
<comment type="caution">
    <text evidence="10">The sequence shown here is derived from an EMBL/GenBank/DDBJ whole genome shotgun (WGS) entry which is preliminary data.</text>
</comment>
<reference evidence="10" key="1">
    <citation type="submission" date="2020-09" db="EMBL/GenBank/DDBJ databases">
        <title>A novel bacterium of genus Mangrovicoccus, isolated from South China Sea.</title>
        <authorList>
            <person name="Huang H."/>
            <person name="Mo K."/>
            <person name="Hu Y."/>
        </authorList>
    </citation>
    <scope>NUCLEOTIDE SEQUENCE</scope>
    <source>
        <strain evidence="10">HB182678</strain>
    </source>
</reference>
<comment type="subcellular location">
    <subcellularLocation>
        <location evidence="1">Cell inner membrane</location>
        <topology evidence="1">Multi-pass membrane protein</topology>
    </subcellularLocation>
    <subcellularLocation>
        <location evidence="8">Cell membrane</location>
        <topology evidence="8">Multi-pass membrane protein</topology>
    </subcellularLocation>
</comment>
<evidence type="ECO:0000256" key="1">
    <source>
        <dbReference type="ARBA" id="ARBA00004429"/>
    </source>
</evidence>
<dbReference type="Gene3D" id="1.10.3720.10">
    <property type="entry name" value="MetI-like"/>
    <property type="match status" value="1"/>
</dbReference>
<evidence type="ECO:0000259" key="9">
    <source>
        <dbReference type="PROSITE" id="PS50928"/>
    </source>
</evidence>
<dbReference type="GO" id="GO:0005886">
    <property type="term" value="C:plasma membrane"/>
    <property type="evidence" value="ECO:0007669"/>
    <property type="project" value="UniProtKB-SubCell"/>
</dbReference>
<feature type="transmembrane region" description="Helical" evidence="8">
    <location>
        <begin position="96"/>
        <end position="117"/>
    </location>
</feature>
<dbReference type="CDD" id="cd06261">
    <property type="entry name" value="TM_PBP2"/>
    <property type="match status" value="1"/>
</dbReference>